<dbReference type="eggNOG" id="KOG4177">
    <property type="taxonomic scope" value="Eukaryota"/>
</dbReference>
<sequence>MEPANYRQAIPAREPEHQRAPMPFLRKDKEQLMHGRVGIKVTKERIAPYHMVKKNGNQNSEERIVAVESFPASRFDDFQREKLNLELLKDSIRPNQNVLFSFPAIQVGKFRGSARGYIISSLAECNLNEVLFGMCDRFQDHKTKFRPYFLLSEIKGVVTSAIQWLHAGIRKSANNELIRCMHMDLKPSSIVVFWDDGPGTRGKITDFGISGVRHVKRLDHGARQVTPTRAKQFPAEYQAPEVEFRDDEVGSTSDVWSFGCMLLDVVAFMTGASSLLHYFILLIPGMLNIRKFRSKDRKG</sequence>
<dbReference type="HOGENOM" id="CLU_930894_0_0_1"/>
<dbReference type="PANTHER" id="PTHR24055">
    <property type="entry name" value="MITOGEN-ACTIVATED PROTEIN KINASE"/>
    <property type="match status" value="1"/>
</dbReference>
<dbReference type="PROSITE" id="PS50011">
    <property type="entry name" value="PROTEIN_KINASE_DOM"/>
    <property type="match status" value="1"/>
</dbReference>
<dbReference type="Gene3D" id="1.10.510.10">
    <property type="entry name" value="Transferase(Phosphotransferase) domain 1"/>
    <property type="match status" value="1"/>
</dbReference>
<evidence type="ECO:0000256" key="5">
    <source>
        <dbReference type="SAM" id="Phobius"/>
    </source>
</evidence>
<protein>
    <recommendedName>
        <fullName evidence="6">Protein kinase domain-containing protein</fullName>
    </recommendedName>
</protein>
<keyword evidence="1" id="KW-0723">Serine/threonine-protein kinase</keyword>
<keyword evidence="5" id="KW-0812">Transmembrane</keyword>
<organism evidence="7 8">
    <name type="scientific">Macrophomina phaseolina (strain MS6)</name>
    <name type="common">Charcoal rot fungus</name>
    <dbReference type="NCBI Taxonomy" id="1126212"/>
    <lineage>
        <taxon>Eukaryota</taxon>
        <taxon>Fungi</taxon>
        <taxon>Dikarya</taxon>
        <taxon>Ascomycota</taxon>
        <taxon>Pezizomycotina</taxon>
        <taxon>Dothideomycetes</taxon>
        <taxon>Dothideomycetes incertae sedis</taxon>
        <taxon>Botryosphaeriales</taxon>
        <taxon>Botryosphaeriaceae</taxon>
        <taxon>Macrophomina</taxon>
    </lineage>
</organism>
<dbReference type="SUPFAM" id="SSF56112">
    <property type="entry name" value="Protein kinase-like (PK-like)"/>
    <property type="match status" value="1"/>
</dbReference>
<keyword evidence="5" id="KW-1133">Transmembrane helix</keyword>
<keyword evidence="5" id="KW-0472">Membrane</keyword>
<dbReference type="EMBL" id="AHHD01000418">
    <property type="protein sequence ID" value="EKG13073.1"/>
    <property type="molecule type" value="Genomic_DNA"/>
</dbReference>
<accession>K2REQ9</accession>
<dbReference type="InParanoid" id="K2REQ9"/>
<dbReference type="Proteomes" id="UP000007129">
    <property type="component" value="Unassembled WGS sequence"/>
</dbReference>
<keyword evidence="2" id="KW-0547">Nucleotide-binding</keyword>
<keyword evidence="1" id="KW-0808">Transferase</keyword>
<evidence type="ECO:0000313" key="7">
    <source>
        <dbReference type="EMBL" id="EKG13073.1"/>
    </source>
</evidence>
<evidence type="ECO:0000256" key="2">
    <source>
        <dbReference type="ARBA" id="ARBA00022741"/>
    </source>
</evidence>
<evidence type="ECO:0000313" key="8">
    <source>
        <dbReference type="Proteomes" id="UP000007129"/>
    </source>
</evidence>
<reference evidence="7 8" key="1">
    <citation type="journal article" date="2012" name="BMC Genomics">
        <title>Tools to kill: Genome of one of the most destructive plant pathogenic fungi Macrophomina phaseolina.</title>
        <authorList>
            <person name="Islam M.S."/>
            <person name="Haque M.S."/>
            <person name="Islam M.M."/>
            <person name="Emdad E.M."/>
            <person name="Halim A."/>
            <person name="Hossen Q.M.M."/>
            <person name="Hossain M.Z."/>
            <person name="Ahmed B."/>
            <person name="Rahim S."/>
            <person name="Rahman M.S."/>
            <person name="Alam M.M."/>
            <person name="Hou S."/>
            <person name="Wan X."/>
            <person name="Saito J.A."/>
            <person name="Alam M."/>
        </authorList>
    </citation>
    <scope>NUCLEOTIDE SEQUENCE [LARGE SCALE GENOMIC DNA]</scope>
    <source>
        <strain evidence="7 8">MS6</strain>
    </source>
</reference>
<gene>
    <name evidence="7" type="ORF">MPH_09808</name>
</gene>
<dbReference type="InterPro" id="IPR000719">
    <property type="entry name" value="Prot_kinase_dom"/>
</dbReference>
<dbReference type="Pfam" id="PF00069">
    <property type="entry name" value="Pkinase"/>
    <property type="match status" value="1"/>
</dbReference>
<dbReference type="InterPro" id="IPR050117">
    <property type="entry name" value="MAPK"/>
</dbReference>
<comment type="caution">
    <text evidence="7">The sequence shown here is derived from an EMBL/GenBank/DDBJ whole genome shotgun (WGS) entry which is preliminary data.</text>
</comment>
<evidence type="ECO:0000256" key="3">
    <source>
        <dbReference type="ARBA" id="ARBA00022840"/>
    </source>
</evidence>
<dbReference type="GO" id="GO:0005524">
    <property type="term" value="F:ATP binding"/>
    <property type="evidence" value="ECO:0007669"/>
    <property type="project" value="UniProtKB-KW"/>
</dbReference>
<name>K2REQ9_MACPH</name>
<evidence type="ECO:0000256" key="4">
    <source>
        <dbReference type="SAM" id="MobiDB-lite"/>
    </source>
</evidence>
<dbReference type="AlphaFoldDB" id="K2REQ9"/>
<dbReference type="OrthoDB" id="5986190at2759"/>
<dbReference type="VEuPathDB" id="FungiDB:MPH_09808"/>
<keyword evidence="1" id="KW-0418">Kinase</keyword>
<dbReference type="InterPro" id="IPR011009">
    <property type="entry name" value="Kinase-like_dom_sf"/>
</dbReference>
<dbReference type="GO" id="GO:0004674">
    <property type="term" value="F:protein serine/threonine kinase activity"/>
    <property type="evidence" value="ECO:0007669"/>
    <property type="project" value="UniProtKB-KW"/>
</dbReference>
<feature type="transmembrane region" description="Helical" evidence="5">
    <location>
        <begin position="265"/>
        <end position="289"/>
    </location>
</feature>
<feature type="region of interest" description="Disordered" evidence="4">
    <location>
        <begin position="1"/>
        <end position="20"/>
    </location>
</feature>
<dbReference type="STRING" id="1126212.K2REQ9"/>
<keyword evidence="3" id="KW-0067">ATP-binding</keyword>
<evidence type="ECO:0000259" key="6">
    <source>
        <dbReference type="PROSITE" id="PS50011"/>
    </source>
</evidence>
<evidence type="ECO:0000256" key="1">
    <source>
        <dbReference type="ARBA" id="ARBA00022527"/>
    </source>
</evidence>
<feature type="domain" description="Protein kinase" evidence="6">
    <location>
        <begin position="26"/>
        <end position="299"/>
    </location>
</feature>
<proteinExistence type="predicted"/>